<keyword evidence="2" id="KW-1185">Reference proteome</keyword>
<dbReference type="Proteomes" id="UP000222072">
    <property type="component" value="Segment"/>
</dbReference>
<name>A0A1L2C952_9CAUD</name>
<evidence type="ECO:0000313" key="2">
    <source>
        <dbReference type="Proteomes" id="UP000222072"/>
    </source>
</evidence>
<evidence type="ECO:0000313" key="1">
    <source>
        <dbReference type="EMBL" id="AMD43433.1"/>
    </source>
</evidence>
<reference evidence="1 2" key="1">
    <citation type="journal article" date="2017" name="BMC Genomics">
        <title>Three novel Pseudomonas phages isolated from composting provide insights into the evolution and diversity of tailed phages.</title>
        <authorList>
            <person name="Amgarten D."/>
            <person name="Martins L.F."/>
            <person name="Lombardi K.C."/>
            <person name="Antunes L.P."/>
            <person name="de Souza A.P.S."/>
            <person name="Nicastro G.G."/>
            <person name="Kitajima E.W."/>
            <person name="Quaggio R.B."/>
            <person name="Upton C."/>
            <person name="Setubal J.C."/>
            <person name="da Silva A.M."/>
        </authorList>
    </citation>
    <scope>NUCLEOTIDE SEQUENCE [LARGE SCALE GENOMIC DNA]</scope>
</reference>
<accession>A0A1L2C952</accession>
<proteinExistence type="predicted"/>
<sequence length="55" mass="6490">MKHPECSMCGSDQVVLDAYAEWSYVFQEWVLQSTFDDAYCLECEESTEINWVEDE</sequence>
<protein>
    <submittedName>
        <fullName evidence="1">Uncharacterized protein</fullName>
    </submittedName>
</protein>
<dbReference type="EMBL" id="KU356690">
    <property type="protein sequence ID" value="AMD43433.1"/>
    <property type="molecule type" value="Genomic_DNA"/>
</dbReference>
<organism evidence="1 2">
    <name type="scientific">Pseudomonas phage ZC03</name>
    <dbReference type="NCBI Taxonomy" id="1622115"/>
    <lineage>
        <taxon>Viruses</taxon>
        <taxon>Duplodnaviria</taxon>
        <taxon>Heunggongvirae</taxon>
        <taxon>Uroviricota</taxon>
        <taxon>Caudoviricetes</taxon>
        <taxon>Schitoviridae</taxon>
        <taxon>Zicotriavirus</taxon>
        <taxon>Zicotriavirus ZC03</taxon>
    </lineage>
</organism>
<gene>
    <name evidence="1" type="ORF">ZC03_056</name>
</gene>